<accession>A0ABS4U9W1</accession>
<dbReference type="EMBL" id="JAGINY010000001">
    <property type="protein sequence ID" value="MBP2333291.1"/>
    <property type="molecule type" value="Genomic_DNA"/>
</dbReference>
<dbReference type="RefSeq" id="WP_209653925.1">
    <property type="nucleotide sequence ID" value="NZ_CP047357.1"/>
</dbReference>
<protein>
    <recommendedName>
        <fullName evidence="3">Major tail protein</fullName>
    </recommendedName>
</protein>
<dbReference type="SUPFAM" id="SSF49313">
    <property type="entry name" value="Cadherin-like"/>
    <property type="match status" value="1"/>
</dbReference>
<dbReference type="Proteomes" id="UP001519305">
    <property type="component" value="Unassembled WGS sequence"/>
</dbReference>
<proteinExistence type="predicted"/>
<comment type="caution">
    <text evidence="1">The sequence shown here is derived from an EMBL/GenBank/DDBJ whole genome shotgun (WGS) entry which is preliminary data.</text>
</comment>
<dbReference type="Gene3D" id="2.60.40.10">
    <property type="entry name" value="Immunoglobulins"/>
    <property type="match status" value="1"/>
</dbReference>
<evidence type="ECO:0000313" key="1">
    <source>
        <dbReference type="EMBL" id="MBP2333291.1"/>
    </source>
</evidence>
<dbReference type="InterPro" id="IPR015919">
    <property type="entry name" value="Cadherin-like_sf"/>
</dbReference>
<dbReference type="Pfam" id="PF05345">
    <property type="entry name" value="He_PIG"/>
    <property type="match status" value="1"/>
</dbReference>
<gene>
    <name evidence="1" type="ORF">JOF33_001990</name>
</gene>
<keyword evidence="2" id="KW-1185">Reference proteome</keyword>
<sequence length="274" mass="28839">MANVANITSSNPGRNGVFFRAPVGTPLPTNASDDLDPLFVDQGIVGEDGVAQAITRDPEDVKAYGGDTVYTLQTDYGQEFTLTVYESTNVPTLKTVFGDSNVVETDEGLKVVHNKTRLPRSSAVFEHLIDQGVKRQVAEQAQVVSVGDIVNVHSDIVKYELTIKLYPDSEGNLLYEFYAFLGGEGPLQIVSQVIVGGQAGVEYTAKLIAAGGASPYTWEAVGALPDGLSLAPDGTLSGTPTAEGTHTVTAKVTDSDGKAVQKPLELKVAPAAEG</sequence>
<organism evidence="1 2">
    <name type="scientific">Corynebacterium freneyi</name>
    <dbReference type="NCBI Taxonomy" id="134034"/>
    <lineage>
        <taxon>Bacteria</taxon>
        <taxon>Bacillati</taxon>
        <taxon>Actinomycetota</taxon>
        <taxon>Actinomycetes</taxon>
        <taxon>Mycobacteriales</taxon>
        <taxon>Corynebacteriaceae</taxon>
        <taxon>Corynebacterium</taxon>
    </lineage>
</organism>
<reference evidence="1 2" key="1">
    <citation type="submission" date="2021-03" db="EMBL/GenBank/DDBJ databases">
        <title>Sequencing the genomes of 1000 actinobacteria strains.</title>
        <authorList>
            <person name="Klenk H.-P."/>
        </authorList>
    </citation>
    <scope>NUCLEOTIDE SEQUENCE [LARGE SCALE GENOMIC DNA]</scope>
    <source>
        <strain evidence="1 2">DSM 44506</strain>
    </source>
</reference>
<name>A0ABS4U9W1_9CORY</name>
<evidence type="ECO:0000313" key="2">
    <source>
        <dbReference type="Proteomes" id="UP001519305"/>
    </source>
</evidence>
<evidence type="ECO:0008006" key="3">
    <source>
        <dbReference type="Google" id="ProtNLM"/>
    </source>
</evidence>
<dbReference type="InterPro" id="IPR013783">
    <property type="entry name" value="Ig-like_fold"/>
</dbReference>